<dbReference type="AlphaFoldDB" id="A0ABD3D1G3"/>
<keyword evidence="2" id="KW-1185">Reference proteome</keyword>
<proteinExistence type="predicted"/>
<protein>
    <submittedName>
        <fullName evidence="1">Uncharacterized protein</fullName>
    </submittedName>
</protein>
<dbReference type="EMBL" id="JAVIJP010000027">
    <property type="protein sequence ID" value="KAL3635838.1"/>
    <property type="molecule type" value="Genomic_DNA"/>
</dbReference>
<dbReference type="Proteomes" id="UP001632038">
    <property type="component" value="Unassembled WGS sequence"/>
</dbReference>
<organism evidence="1 2">
    <name type="scientific">Castilleja foliolosa</name>
    <dbReference type="NCBI Taxonomy" id="1961234"/>
    <lineage>
        <taxon>Eukaryota</taxon>
        <taxon>Viridiplantae</taxon>
        <taxon>Streptophyta</taxon>
        <taxon>Embryophyta</taxon>
        <taxon>Tracheophyta</taxon>
        <taxon>Spermatophyta</taxon>
        <taxon>Magnoliopsida</taxon>
        <taxon>eudicotyledons</taxon>
        <taxon>Gunneridae</taxon>
        <taxon>Pentapetalae</taxon>
        <taxon>asterids</taxon>
        <taxon>lamiids</taxon>
        <taxon>Lamiales</taxon>
        <taxon>Orobanchaceae</taxon>
        <taxon>Pedicularideae</taxon>
        <taxon>Castillejinae</taxon>
        <taxon>Castilleja</taxon>
    </lineage>
</organism>
<accession>A0ABD3D1G3</accession>
<gene>
    <name evidence="1" type="ORF">CASFOL_020385</name>
</gene>
<sequence length="42" mass="4461">MELLLPIEYAAGVGNAEGLTIGAFVELKIVFTLKVLRHSGSC</sequence>
<evidence type="ECO:0000313" key="1">
    <source>
        <dbReference type="EMBL" id="KAL3635838.1"/>
    </source>
</evidence>
<reference evidence="2" key="1">
    <citation type="journal article" date="2024" name="IScience">
        <title>Strigolactones Initiate the Formation of Haustorium-like Structures in Castilleja.</title>
        <authorList>
            <person name="Buerger M."/>
            <person name="Peterson D."/>
            <person name="Chory J."/>
        </authorList>
    </citation>
    <scope>NUCLEOTIDE SEQUENCE [LARGE SCALE GENOMIC DNA]</scope>
</reference>
<comment type="caution">
    <text evidence="1">The sequence shown here is derived from an EMBL/GenBank/DDBJ whole genome shotgun (WGS) entry which is preliminary data.</text>
</comment>
<evidence type="ECO:0000313" key="2">
    <source>
        <dbReference type="Proteomes" id="UP001632038"/>
    </source>
</evidence>
<name>A0ABD3D1G3_9LAMI</name>